<evidence type="ECO:0000259" key="9">
    <source>
        <dbReference type="Pfam" id="PF08240"/>
    </source>
</evidence>
<accession>A0A6L9S7I5</accession>
<evidence type="ECO:0000256" key="3">
    <source>
        <dbReference type="ARBA" id="ARBA00013190"/>
    </source>
</evidence>
<evidence type="ECO:0000256" key="2">
    <source>
        <dbReference type="ARBA" id="ARBA00008072"/>
    </source>
</evidence>
<dbReference type="Gene3D" id="3.40.50.720">
    <property type="entry name" value="NAD(P)-binding Rossmann-like Domain"/>
    <property type="match status" value="1"/>
</dbReference>
<dbReference type="GO" id="GO:0005737">
    <property type="term" value="C:cytoplasm"/>
    <property type="evidence" value="ECO:0007669"/>
    <property type="project" value="TreeGrafter"/>
</dbReference>
<feature type="domain" description="Alcohol dehydrogenase-like C-terminal" evidence="8">
    <location>
        <begin position="185"/>
        <end position="314"/>
    </location>
</feature>
<dbReference type="Gene3D" id="3.90.180.10">
    <property type="entry name" value="Medium-chain alcohol dehydrogenases, catalytic domain"/>
    <property type="match status" value="1"/>
</dbReference>
<keyword evidence="5" id="KW-0862">Zinc</keyword>
<dbReference type="AlphaFoldDB" id="A0A6L9S7I5"/>
<evidence type="ECO:0000256" key="5">
    <source>
        <dbReference type="ARBA" id="ARBA00022833"/>
    </source>
</evidence>
<dbReference type="SUPFAM" id="SSF50129">
    <property type="entry name" value="GroES-like"/>
    <property type="match status" value="1"/>
</dbReference>
<dbReference type="EMBL" id="JAAGOA010000006">
    <property type="protein sequence ID" value="NEE00498.1"/>
    <property type="molecule type" value="Genomic_DNA"/>
</dbReference>
<sequence length="359" mass="37221">MQLWTGGTTVERTAVALPALTTGEALVKVRLATVCGSDLHTVAGRRRSPCPGVLGHEAVGEIVATGPGGVHDVSGRRLRVGDRVVWSVIVSCGSCDRCRSGRSAKCRAVRKIGHEPFGDGGWKLSGCYATHVHLPSGAHLVRVPDVLADAVAAPAACATATVVATVDRSGGLTGRRVLISGAGMLGITATAMAAAEGAAEITVVDVDPGRLELAGAFGASRVIGAGAAERDRRGVPDVAADGEVDVALDFSGAPEAIERAFGALDVEGVLVLAGSVAPGPAVGLDPERTVRRWLTVRGVHNYEPHHLVSAVEMLHRTAEIYPWSDLIGAVRPLSELPDLFSRRTNGTARPPRFALHPDE</sequence>
<comment type="cofactor">
    <cofactor evidence="1">
        <name>Zn(2+)</name>
        <dbReference type="ChEBI" id="CHEBI:29105"/>
    </cofactor>
</comment>
<dbReference type="InterPro" id="IPR036291">
    <property type="entry name" value="NAD(P)-bd_dom_sf"/>
</dbReference>
<evidence type="ECO:0000259" key="8">
    <source>
        <dbReference type="Pfam" id="PF00107"/>
    </source>
</evidence>
<dbReference type="Pfam" id="PF08240">
    <property type="entry name" value="ADH_N"/>
    <property type="match status" value="1"/>
</dbReference>
<evidence type="ECO:0000313" key="11">
    <source>
        <dbReference type="Proteomes" id="UP000475214"/>
    </source>
</evidence>
<evidence type="ECO:0000256" key="6">
    <source>
        <dbReference type="ARBA" id="ARBA00023002"/>
    </source>
</evidence>
<dbReference type="InterPro" id="IPR013154">
    <property type="entry name" value="ADH-like_N"/>
</dbReference>
<keyword evidence="7" id="KW-0520">NAD</keyword>
<proteinExistence type="inferred from homology"/>
<dbReference type="InterPro" id="IPR013149">
    <property type="entry name" value="ADH-like_C"/>
</dbReference>
<organism evidence="10 11">
    <name type="scientific">Phytoactinopolyspora halotolerans</name>
    <dbReference type="NCBI Taxonomy" id="1981512"/>
    <lineage>
        <taxon>Bacteria</taxon>
        <taxon>Bacillati</taxon>
        <taxon>Actinomycetota</taxon>
        <taxon>Actinomycetes</taxon>
        <taxon>Jiangellales</taxon>
        <taxon>Jiangellaceae</taxon>
        <taxon>Phytoactinopolyspora</taxon>
    </lineage>
</organism>
<comment type="similarity">
    <text evidence="2">Belongs to the zinc-containing alcohol dehydrogenase family.</text>
</comment>
<evidence type="ECO:0000313" key="10">
    <source>
        <dbReference type="EMBL" id="NEE00498.1"/>
    </source>
</evidence>
<dbReference type="PANTHER" id="PTHR42940">
    <property type="entry name" value="ALCOHOL DEHYDROGENASE 1-RELATED"/>
    <property type="match status" value="1"/>
</dbReference>
<evidence type="ECO:0000256" key="7">
    <source>
        <dbReference type="ARBA" id="ARBA00023027"/>
    </source>
</evidence>
<protein>
    <recommendedName>
        <fullName evidence="3">alcohol dehydrogenase</fullName>
        <ecNumber evidence="3">1.1.1.1</ecNumber>
    </recommendedName>
</protein>
<evidence type="ECO:0000256" key="1">
    <source>
        <dbReference type="ARBA" id="ARBA00001947"/>
    </source>
</evidence>
<dbReference type="Pfam" id="PF00107">
    <property type="entry name" value="ADH_zinc_N"/>
    <property type="match status" value="1"/>
</dbReference>
<keyword evidence="6" id="KW-0560">Oxidoreductase</keyword>
<keyword evidence="4" id="KW-0479">Metal-binding</keyword>
<dbReference type="PANTHER" id="PTHR42940:SF3">
    <property type="entry name" value="ALCOHOL DEHYDROGENASE 1-RELATED"/>
    <property type="match status" value="1"/>
</dbReference>
<name>A0A6L9S7I5_9ACTN</name>
<dbReference type="RefSeq" id="WP_163737040.1">
    <property type="nucleotide sequence ID" value="NZ_JAAGOA010000006.1"/>
</dbReference>
<dbReference type="Proteomes" id="UP000475214">
    <property type="component" value="Unassembled WGS sequence"/>
</dbReference>
<dbReference type="SUPFAM" id="SSF51735">
    <property type="entry name" value="NAD(P)-binding Rossmann-fold domains"/>
    <property type="match status" value="1"/>
</dbReference>
<gene>
    <name evidence="10" type="ORF">G1H10_09990</name>
</gene>
<dbReference type="NCBIfam" id="TIGR03366">
    <property type="entry name" value="HpnZ_proposed"/>
    <property type="match status" value="1"/>
</dbReference>
<dbReference type="GO" id="GO:0004022">
    <property type="term" value="F:alcohol dehydrogenase (NAD+) activity"/>
    <property type="evidence" value="ECO:0007669"/>
    <property type="project" value="UniProtKB-EC"/>
</dbReference>
<dbReference type="InterPro" id="IPR017743">
    <property type="entry name" value="ADH_phosphonate_catab-assoc"/>
</dbReference>
<comment type="caution">
    <text evidence="10">The sequence shown here is derived from an EMBL/GenBank/DDBJ whole genome shotgun (WGS) entry which is preliminary data.</text>
</comment>
<keyword evidence="11" id="KW-1185">Reference proteome</keyword>
<dbReference type="InterPro" id="IPR011032">
    <property type="entry name" value="GroES-like_sf"/>
</dbReference>
<dbReference type="EC" id="1.1.1.1" evidence="3"/>
<evidence type="ECO:0000256" key="4">
    <source>
        <dbReference type="ARBA" id="ARBA00022723"/>
    </source>
</evidence>
<dbReference type="GO" id="GO:0046872">
    <property type="term" value="F:metal ion binding"/>
    <property type="evidence" value="ECO:0007669"/>
    <property type="project" value="UniProtKB-KW"/>
</dbReference>
<reference evidence="10 11" key="1">
    <citation type="submission" date="2020-02" db="EMBL/GenBank/DDBJ databases">
        <authorList>
            <person name="Li X.-J."/>
            <person name="Han X.-M."/>
        </authorList>
    </citation>
    <scope>NUCLEOTIDE SEQUENCE [LARGE SCALE GENOMIC DNA]</scope>
    <source>
        <strain evidence="10 11">CCTCC AB 2017055</strain>
    </source>
</reference>
<feature type="domain" description="Alcohol dehydrogenase-like N-terminal" evidence="9">
    <location>
        <begin position="23"/>
        <end position="145"/>
    </location>
</feature>